<evidence type="ECO:0000313" key="1">
    <source>
        <dbReference type="EMBL" id="MQL69887.1"/>
    </source>
</evidence>
<accession>A0A843TIE4</accession>
<name>A0A843TIE4_COLES</name>
<dbReference type="Proteomes" id="UP000652761">
    <property type="component" value="Unassembled WGS sequence"/>
</dbReference>
<sequence length="60" mass="6419">MAPTVGNKVFAIAPTRSKEIARSEDTDTREVEKIIGQVAELGEAVKGLVALPELVEALTR</sequence>
<keyword evidence="2" id="KW-1185">Reference proteome</keyword>
<protein>
    <submittedName>
        <fullName evidence="1">Uncharacterized protein</fullName>
    </submittedName>
</protein>
<comment type="caution">
    <text evidence="1">The sequence shown here is derived from an EMBL/GenBank/DDBJ whole genome shotgun (WGS) entry which is preliminary data.</text>
</comment>
<dbReference type="EMBL" id="NMUH01000049">
    <property type="protein sequence ID" value="MQL69887.1"/>
    <property type="molecule type" value="Genomic_DNA"/>
</dbReference>
<proteinExistence type="predicted"/>
<evidence type="ECO:0000313" key="2">
    <source>
        <dbReference type="Proteomes" id="UP000652761"/>
    </source>
</evidence>
<dbReference type="AlphaFoldDB" id="A0A843TIE4"/>
<reference evidence="1" key="1">
    <citation type="submission" date="2017-07" db="EMBL/GenBank/DDBJ databases">
        <title>Taro Niue Genome Assembly and Annotation.</title>
        <authorList>
            <person name="Atibalentja N."/>
            <person name="Keating K."/>
            <person name="Fields C.J."/>
        </authorList>
    </citation>
    <scope>NUCLEOTIDE SEQUENCE</scope>
    <source>
        <strain evidence="1">Niue_2</strain>
        <tissue evidence="1">Leaf</tissue>
    </source>
</reference>
<gene>
    <name evidence="1" type="ORF">Taro_002159</name>
</gene>
<organism evidence="1 2">
    <name type="scientific">Colocasia esculenta</name>
    <name type="common">Wild taro</name>
    <name type="synonym">Arum esculentum</name>
    <dbReference type="NCBI Taxonomy" id="4460"/>
    <lineage>
        <taxon>Eukaryota</taxon>
        <taxon>Viridiplantae</taxon>
        <taxon>Streptophyta</taxon>
        <taxon>Embryophyta</taxon>
        <taxon>Tracheophyta</taxon>
        <taxon>Spermatophyta</taxon>
        <taxon>Magnoliopsida</taxon>
        <taxon>Liliopsida</taxon>
        <taxon>Araceae</taxon>
        <taxon>Aroideae</taxon>
        <taxon>Colocasieae</taxon>
        <taxon>Colocasia</taxon>
    </lineage>
</organism>